<protein>
    <submittedName>
        <fullName evidence="1 2">Uncharacterized protein</fullName>
    </submittedName>
</protein>
<organism evidence="1">
    <name type="scientific">Anopheles sinensis</name>
    <name type="common">Mosquito</name>
    <dbReference type="NCBI Taxonomy" id="74873"/>
    <lineage>
        <taxon>Eukaryota</taxon>
        <taxon>Metazoa</taxon>
        <taxon>Ecdysozoa</taxon>
        <taxon>Arthropoda</taxon>
        <taxon>Hexapoda</taxon>
        <taxon>Insecta</taxon>
        <taxon>Pterygota</taxon>
        <taxon>Neoptera</taxon>
        <taxon>Endopterygota</taxon>
        <taxon>Diptera</taxon>
        <taxon>Nematocera</taxon>
        <taxon>Culicoidea</taxon>
        <taxon>Culicidae</taxon>
        <taxon>Anophelinae</taxon>
        <taxon>Anopheles</taxon>
    </lineage>
</organism>
<evidence type="ECO:0000313" key="2">
    <source>
        <dbReference type="EnsemblMetazoa" id="ASIC001386-PA"/>
    </source>
</evidence>
<accession>A0A084VB99</accession>
<dbReference type="Proteomes" id="UP000030765">
    <property type="component" value="Unassembled WGS sequence"/>
</dbReference>
<reference evidence="2" key="2">
    <citation type="submission" date="2020-05" db="UniProtKB">
        <authorList>
            <consortium name="EnsemblMetazoa"/>
        </authorList>
    </citation>
    <scope>IDENTIFICATION</scope>
</reference>
<dbReference type="AlphaFoldDB" id="A0A084VB99"/>
<evidence type="ECO:0000313" key="3">
    <source>
        <dbReference type="Proteomes" id="UP000030765"/>
    </source>
</evidence>
<dbReference type="EMBL" id="ATLV01006130">
    <property type="status" value="NOT_ANNOTATED_CDS"/>
    <property type="molecule type" value="Genomic_DNA"/>
</dbReference>
<dbReference type="EnsemblMetazoa" id="ASIC001386-RA">
    <property type="protein sequence ID" value="ASIC001386-PA"/>
    <property type="gene ID" value="ASIC001386"/>
</dbReference>
<evidence type="ECO:0000313" key="1">
    <source>
        <dbReference type="EMBL" id="KFB35243.1"/>
    </source>
</evidence>
<dbReference type="VEuPathDB" id="VectorBase:ASIC001386"/>
<sequence>MSYTPRRTSRGVFHSKTTGGGQHMAITDERSATTKLILVISAFLVIAQQRMMRKLSVSCWFTTSDKLDGVGTIGECYIDRCSMHRQWKNIVSFNGDILVYIAHWMK</sequence>
<proteinExistence type="predicted"/>
<reference evidence="1 3" key="1">
    <citation type="journal article" date="2014" name="BMC Genomics">
        <title>Genome sequence of Anopheles sinensis provides insight into genetics basis of mosquito competence for malaria parasites.</title>
        <authorList>
            <person name="Zhou D."/>
            <person name="Zhang D."/>
            <person name="Ding G."/>
            <person name="Shi L."/>
            <person name="Hou Q."/>
            <person name="Ye Y."/>
            <person name="Xu Y."/>
            <person name="Zhou H."/>
            <person name="Xiong C."/>
            <person name="Li S."/>
            <person name="Yu J."/>
            <person name="Hong S."/>
            <person name="Yu X."/>
            <person name="Zou P."/>
            <person name="Chen C."/>
            <person name="Chang X."/>
            <person name="Wang W."/>
            <person name="Lv Y."/>
            <person name="Sun Y."/>
            <person name="Ma L."/>
            <person name="Shen B."/>
            <person name="Zhu C."/>
        </authorList>
    </citation>
    <scope>NUCLEOTIDE SEQUENCE [LARGE SCALE GENOMIC DNA]</scope>
</reference>
<keyword evidence="3" id="KW-1185">Reference proteome</keyword>
<dbReference type="EMBL" id="KE524341">
    <property type="protein sequence ID" value="KFB35243.1"/>
    <property type="molecule type" value="Genomic_DNA"/>
</dbReference>
<gene>
    <name evidence="1" type="ORF">ZHAS_00001386</name>
</gene>
<name>A0A084VB99_ANOSI</name>